<dbReference type="EMBL" id="JBHUOP010000001">
    <property type="protein sequence ID" value="MFD2839137.1"/>
    <property type="molecule type" value="Genomic_DNA"/>
</dbReference>
<feature type="compositionally biased region" description="Polar residues" evidence="1">
    <location>
        <begin position="597"/>
        <end position="606"/>
    </location>
</feature>
<evidence type="ECO:0000256" key="2">
    <source>
        <dbReference type="SAM" id="Phobius"/>
    </source>
</evidence>
<evidence type="ECO:0000256" key="1">
    <source>
        <dbReference type="SAM" id="MobiDB-lite"/>
    </source>
</evidence>
<feature type="transmembrane region" description="Helical" evidence="2">
    <location>
        <begin position="168"/>
        <end position="189"/>
    </location>
</feature>
<proteinExistence type="predicted"/>
<dbReference type="RefSeq" id="WP_377464564.1">
    <property type="nucleotide sequence ID" value="NZ_JBHUOP010000001.1"/>
</dbReference>
<feature type="region of interest" description="Disordered" evidence="1">
    <location>
        <begin position="541"/>
        <end position="606"/>
    </location>
</feature>
<name>A0ABW5XAQ4_9MICO</name>
<keyword evidence="2" id="KW-0812">Transmembrane</keyword>
<dbReference type="Proteomes" id="UP001597391">
    <property type="component" value="Unassembled WGS sequence"/>
</dbReference>
<feature type="transmembrane region" description="Helical" evidence="2">
    <location>
        <begin position="47"/>
        <end position="67"/>
    </location>
</feature>
<keyword evidence="4" id="KW-1185">Reference proteome</keyword>
<evidence type="ECO:0000313" key="3">
    <source>
        <dbReference type="EMBL" id="MFD2839137.1"/>
    </source>
</evidence>
<dbReference type="InterPro" id="IPR029052">
    <property type="entry name" value="Metallo-depent_PP-like"/>
</dbReference>
<keyword evidence="2" id="KW-1133">Transmembrane helix</keyword>
<sequence>MADHEHGITDPITNWLRTALAPALNSTWRGLRDWARFNHDGTAPPRALRYALAVAAVLLVSIVFGVITARASANFGPHDATYEVTIDSAITADAGPLGSVVLDSPLPLSLGVHVRIGEIPDSLTTVEGGSTLQALNQDLDSYLQFFAAPQETIEVVTGLLVENAVKRAFALAVGIGVALAVMAYVAGFSRRRELAYRAARATWGLTVGFVVLSLVGAAVFTQAAQREAQAIGGRETAVLAGTGLEGTRITGRLSGVIDEYGGQLLDVYNDNQEFYAQANVQLASAYDRRAAIEDATDRGLGRYGEDAPEDLVTMLLISDLHCNVGMAPLIRTVAEKSGAQIILNGGDTTMNGTDVERFCMQTFASAVPQGAVMVQSDGNHDSEITGAQARAAGVIVLDGSIVEVDGIRFLGDSDPRATRIGQGSVLVGEETYHDAGTRLAETSCESDDGADILLIHTPAVGAVTLENGCVPYQLSGHMHRQIGPAQVGNGIQYVSASTAGAVEGKATIGPLNGVAEMTVLRFDRDSRTIVDYQVITVDTNGSANAGPRLRYPELPINPDDLEGMHLGGESGEEANPEDLEDGDSSGVEDTDAEQPETDSQSSPTDG</sequence>
<organism evidence="3 4">
    <name type="scientific">Populibacterium corticicola</name>
    <dbReference type="NCBI Taxonomy" id="1812826"/>
    <lineage>
        <taxon>Bacteria</taxon>
        <taxon>Bacillati</taxon>
        <taxon>Actinomycetota</taxon>
        <taxon>Actinomycetes</taxon>
        <taxon>Micrococcales</taxon>
        <taxon>Jonesiaceae</taxon>
        <taxon>Populibacterium</taxon>
    </lineage>
</organism>
<accession>A0ABW5XAQ4</accession>
<dbReference type="SUPFAM" id="SSF56300">
    <property type="entry name" value="Metallo-dependent phosphatases"/>
    <property type="match status" value="1"/>
</dbReference>
<reference evidence="4" key="1">
    <citation type="journal article" date="2019" name="Int. J. Syst. Evol. Microbiol.">
        <title>The Global Catalogue of Microorganisms (GCM) 10K type strain sequencing project: providing services to taxonomists for standard genome sequencing and annotation.</title>
        <authorList>
            <consortium name="The Broad Institute Genomics Platform"/>
            <consortium name="The Broad Institute Genome Sequencing Center for Infectious Disease"/>
            <person name="Wu L."/>
            <person name="Ma J."/>
        </authorList>
    </citation>
    <scope>NUCLEOTIDE SEQUENCE [LARGE SCALE GENOMIC DNA]</scope>
    <source>
        <strain evidence="4">KCTC 33576</strain>
    </source>
</reference>
<evidence type="ECO:0000313" key="4">
    <source>
        <dbReference type="Proteomes" id="UP001597391"/>
    </source>
</evidence>
<feature type="transmembrane region" description="Helical" evidence="2">
    <location>
        <begin position="201"/>
        <end position="220"/>
    </location>
</feature>
<gene>
    <name evidence="3" type="ORF">ACFSYH_00920</name>
</gene>
<keyword evidence="2" id="KW-0472">Membrane</keyword>
<protein>
    <submittedName>
        <fullName evidence="3">Metallophosphoesterase</fullName>
    </submittedName>
</protein>
<comment type="caution">
    <text evidence="3">The sequence shown here is derived from an EMBL/GenBank/DDBJ whole genome shotgun (WGS) entry which is preliminary data.</text>
</comment>
<feature type="compositionally biased region" description="Acidic residues" evidence="1">
    <location>
        <begin position="570"/>
        <end position="596"/>
    </location>
</feature>